<protein>
    <submittedName>
        <fullName evidence="5">S-layer homology domain-containing protein</fullName>
    </submittedName>
</protein>
<feature type="domain" description="SLH" evidence="4">
    <location>
        <begin position="28"/>
        <end position="92"/>
    </location>
</feature>
<dbReference type="Gene3D" id="2.60.40.10">
    <property type="entry name" value="Immunoglobulins"/>
    <property type="match status" value="1"/>
</dbReference>
<dbReference type="InterPro" id="IPR013783">
    <property type="entry name" value="Ig-like_fold"/>
</dbReference>
<dbReference type="EMBL" id="CP065315">
    <property type="protein sequence ID" value="QQR06895.1"/>
    <property type="molecule type" value="Genomic_DNA"/>
</dbReference>
<name>A0AAX1KMB2_FLAPL</name>
<feature type="chain" id="PRO_5043791173" evidence="3">
    <location>
        <begin position="28"/>
        <end position="1339"/>
    </location>
</feature>
<gene>
    <name evidence="5" type="ORF">I5Q84_05260</name>
</gene>
<evidence type="ECO:0000313" key="5">
    <source>
        <dbReference type="EMBL" id="QQR06895.1"/>
    </source>
</evidence>
<feature type="region of interest" description="Disordered" evidence="2">
    <location>
        <begin position="623"/>
        <end position="646"/>
    </location>
</feature>
<proteinExistence type="predicted"/>
<dbReference type="Proteomes" id="UP000595792">
    <property type="component" value="Chromosome"/>
</dbReference>
<feature type="signal peptide" evidence="3">
    <location>
        <begin position="1"/>
        <end position="27"/>
    </location>
</feature>
<dbReference type="PROSITE" id="PS51272">
    <property type="entry name" value="SLH"/>
    <property type="match status" value="2"/>
</dbReference>
<evidence type="ECO:0000256" key="3">
    <source>
        <dbReference type="SAM" id="SignalP"/>
    </source>
</evidence>
<accession>A0AAX1KMB2</accession>
<dbReference type="KEGG" id="fpla:A4U99_04305"/>
<dbReference type="InterPro" id="IPR001119">
    <property type="entry name" value="SLH_dom"/>
</dbReference>
<evidence type="ECO:0000256" key="1">
    <source>
        <dbReference type="ARBA" id="ARBA00022737"/>
    </source>
</evidence>
<keyword evidence="1" id="KW-0677">Repeat</keyword>
<organism evidence="5 6">
    <name type="scientific">Flavonifractor plautii</name>
    <name type="common">Fusobacterium plautii</name>
    <dbReference type="NCBI Taxonomy" id="292800"/>
    <lineage>
        <taxon>Bacteria</taxon>
        <taxon>Bacillati</taxon>
        <taxon>Bacillota</taxon>
        <taxon>Clostridia</taxon>
        <taxon>Eubacteriales</taxon>
        <taxon>Oscillospiraceae</taxon>
        <taxon>Flavonifractor</taxon>
    </lineage>
</organism>
<reference evidence="5 6" key="1">
    <citation type="submission" date="2020-11" db="EMBL/GenBank/DDBJ databases">
        <title>Closed and high quality bacterial genomes of the OMM12 community.</title>
        <authorList>
            <person name="Marbouty M."/>
            <person name="Lamy-Besnier Q."/>
            <person name="Debarbieux L."/>
            <person name="Koszul R."/>
        </authorList>
    </citation>
    <scope>NUCLEOTIDE SEQUENCE [LARGE SCALE GENOMIC DNA]</scope>
    <source>
        <strain evidence="5 6">YL31</strain>
    </source>
</reference>
<feature type="compositionally biased region" description="Polar residues" evidence="2">
    <location>
        <begin position="625"/>
        <end position="635"/>
    </location>
</feature>
<feature type="domain" description="SLH" evidence="4">
    <location>
        <begin position="94"/>
        <end position="157"/>
    </location>
</feature>
<evidence type="ECO:0000256" key="2">
    <source>
        <dbReference type="SAM" id="MobiDB-lite"/>
    </source>
</evidence>
<keyword evidence="3" id="KW-0732">Signal</keyword>
<evidence type="ECO:0000313" key="6">
    <source>
        <dbReference type="Proteomes" id="UP000595792"/>
    </source>
</evidence>
<dbReference type="Pfam" id="PF00395">
    <property type="entry name" value="SLH"/>
    <property type="match status" value="2"/>
</dbReference>
<sequence length="1339" mass="141865">MRNLKRALSLALAAIMLIGMMVVSASATGLDDFSDKDKVVNKDAVSMLTTLGVINGKEDGSYFDPTGNVTRAEMAKMIATVLNQGADVDGLYVGMNTGLTDVKGHWAESYINYCYSLGIIAGRGNGKFDPAATVTGNEAAKMLLVAAGYDAQLEGLTGADWAIKTASLASTLGIFDNLSVATSDPLTRDNAALLIYNALDIEMIQKYENGYAIAFTDHRTLLSAKYGVYKIEGVVVSNEEAALNNTDSDFASAKGKTTMENVKVYASTTSNTTTGEYEEVKGQVVFNVSTTADMLGKTVTMYAKKTTVLSNSTVLGVYLDDASNVVKTTADTQDTMKDFLKGTGLSTDKDTAYYVNYGVMDSEADATEALGFDAKTGRFTNVNGKTNAYGVEMTAIDNDGDGIVEYVLYLQETLTQVIAKSDSKETTTLNAFNKNKAIDNENIVTDANLSEGDLVLVASYGGKYHVSTPNVVTGQMESYSSSKTKEQTITVGGTEYHPSYILFAADAADNTYEFNVLDCGTKDGVDFDIDYDFILDSNDNVIAYRPSSKGVGDYALILDSGYDPGRTNSNPTGEVKVLLADGTEKLYTLNFDASAQNVGEQLFPKLTSSQQKDNGIEELKGFLGSSVQDNTTTKPDGTLPSGGKVHYSSKQHQSGFAAGYVIEYSLNDKDVLTIKSIVGDNHANADDHYSPANVKSTLAADYDTGAARIKYGTSSQVAVDKNTVAFYFTTVNGEDKYGVAIGYDKMSNVDKGTDFVAQTTKANLTDVVLFDAEGVAAEKDYAYVLGRTSSSSGYVTLNVLLMDGTASTLKLTRSDYDSLFKGNSDFETAYAYTVNGEGVADLTAPGSSGTHVLTGYAVKLNDGTVAVYSDKKLTKLVDSYSYDKNIWNVEDVEDVEDVSAGTNAPAGAFSTGVAKETVLVLDADENTVRAAYIKSVLDGTEVPDHGTGSLSDGVISTSNETMISDISNQTITLTNDMAASTSSSVTTAQSKLTADVLVNALQGNVKGVYEEVFGTYKLVGTSPYPVVTSAMYVGVDTNKGMVYYKIAFANPKAPVITTDLTTTAATGTELKVVANAPDKGTLSYEWHKVSGGSDSVVGSDSATYTASDAGEYYVVVTNTRNSLTATTKSATCNVGTKVDAAKPTFDTDLKSTGYVGDKLTVKASVTDKGTVSYQWYKDGMPLSGETSDSYTPTEAGKYYVIATNTNNDVNGDKTAQTKSTECTVSVKISAADMNLSITAPTNGATIADAALTDSASSSKVEIGTPTWEKSDDGSSGWASATGNFEQKFYRATVTLTAKDGFAFGESGDYSSLTVTNDKATSATVSDGSLKLVITFDQVQ</sequence>
<dbReference type="RefSeq" id="WP_065534151.1">
    <property type="nucleotide sequence ID" value="NZ_CP015406.2"/>
</dbReference>
<evidence type="ECO:0000259" key="4">
    <source>
        <dbReference type="PROSITE" id="PS51272"/>
    </source>
</evidence>